<dbReference type="SUPFAM" id="SSF51283">
    <property type="entry name" value="dUTPase-like"/>
    <property type="match status" value="1"/>
</dbReference>
<gene>
    <name evidence="7" type="ORF">B1B_16779</name>
</gene>
<dbReference type="GO" id="GO:0046081">
    <property type="term" value="P:dUTP catabolic process"/>
    <property type="evidence" value="ECO:0007669"/>
    <property type="project" value="InterPro"/>
</dbReference>
<dbReference type="CDD" id="cd07557">
    <property type="entry name" value="trimeric_dUTPase"/>
    <property type="match status" value="1"/>
</dbReference>
<sequence>FLGDRDRGRDGPVREGDCPPPEAPVPSSGGSQDPDDTLPWVVWVEGVADLPETPLPRRATPGSACFDLSCAEDARVESGQVTLVRTGLRFKPPRGFFLEIRPRSGLSTQGVVMVNAPGTIDRDYALEVKVPLTLLFGPPRWIRRGERIAQMRLVEDLPAKFRPGEVRADGARHGGFGSTGR</sequence>
<dbReference type="Pfam" id="PF00692">
    <property type="entry name" value="dUTPase"/>
    <property type="match status" value="1"/>
</dbReference>
<organism evidence="7">
    <name type="scientific">mine drainage metagenome</name>
    <dbReference type="NCBI Taxonomy" id="410659"/>
    <lineage>
        <taxon>unclassified sequences</taxon>
        <taxon>metagenomes</taxon>
        <taxon>ecological metagenomes</taxon>
    </lineage>
</organism>
<dbReference type="GO" id="GO:0000287">
    <property type="term" value="F:magnesium ion binding"/>
    <property type="evidence" value="ECO:0007669"/>
    <property type="project" value="InterPro"/>
</dbReference>
<feature type="domain" description="dUTPase-like" evidence="6">
    <location>
        <begin position="53"/>
        <end position="180"/>
    </location>
</feature>
<dbReference type="PANTHER" id="PTHR11241:SF0">
    <property type="entry name" value="DEOXYURIDINE 5'-TRIPHOSPHATE NUCLEOTIDOHYDROLASE"/>
    <property type="match status" value="1"/>
</dbReference>
<name>T0YUY8_9ZZZZ</name>
<comment type="similarity">
    <text evidence="1">Belongs to the dUTPase family.</text>
</comment>
<evidence type="ECO:0000256" key="4">
    <source>
        <dbReference type="ARBA" id="ARBA00023080"/>
    </source>
</evidence>
<dbReference type="EC" id="3.6.1.23" evidence="2"/>
<proteinExistence type="inferred from homology"/>
<accession>T0YUY8</accession>
<evidence type="ECO:0000256" key="2">
    <source>
        <dbReference type="ARBA" id="ARBA00012379"/>
    </source>
</evidence>
<evidence type="ECO:0000313" key="7">
    <source>
        <dbReference type="EMBL" id="EQD35752.1"/>
    </source>
</evidence>
<dbReference type="GO" id="GO:0004170">
    <property type="term" value="F:dUTP diphosphatase activity"/>
    <property type="evidence" value="ECO:0007669"/>
    <property type="project" value="UniProtKB-EC"/>
</dbReference>
<evidence type="ECO:0000259" key="6">
    <source>
        <dbReference type="Pfam" id="PF00692"/>
    </source>
</evidence>
<dbReference type="Gene3D" id="2.70.40.10">
    <property type="match status" value="1"/>
</dbReference>
<dbReference type="GO" id="GO:0006226">
    <property type="term" value="P:dUMP biosynthetic process"/>
    <property type="evidence" value="ECO:0007669"/>
    <property type="project" value="InterPro"/>
</dbReference>
<comment type="caution">
    <text evidence="7">The sequence shown here is derived from an EMBL/GenBank/DDBJ whole genome shotgun (WGS) entry which is preliminary data.</text>
</comment>
<feature type="non-terminal residue" evidence="7">
    <location>
        <position position="1"/>
    </location>
</feature>
<protein>
    <recommendedName>
        <fullName evidence="2">dUTP diphosphatase</fullName>
        <ecNumber evidence="2">3.6.1.23</ecNumber>
    </recommendedName>
</protein>
<dbReference type="AlphaFoldDB" id="T0YUY8"/>
<dbReference type="EMBL" id="AUZY01011184">
    <property type="protein sequence ID" value="EQD35752.1"/>
    <property type="molecule type" value="Genomic_DNA"/>
</dbReference>
<reference evidence="7" key="1">
    <citation type="submission" date="2013-08" db="EMBL/GenBank/DDBJ databases">
        <authorList>
            <person name="Mendez C."/>
            <person name="Richter M."/>
            <person name="Ferrer M."/>
            <person name="Sanchez J."/>
        </authorList>
    </citation>
    <scope>NUCLEOTIDE SEQUENCE</scope>
</reference>
<feature type="compositionally biased region" description="Basic and acidic residues" evidence="5">
    <location>
        <begin position="1"/>
        <end position="17"/>
    </location>
</feature>
<dbReference type="PANTHER" id="PTHR11241">
    <property type="entry name" value="DEOXYURIDINE 5'-TRIPHOSPHATE NUCLEOTIDOHYDROLASE"/>
    <property type="match status" value="1"/>
</dbReference>
<evidence type="ECO:0000256" key="3">
    <source>
        <dbReference type="ARBA" id="ARBA00022801"/>
    </source>
</evidence>
<evidence type="ECO:0000256" key="1">
    <source>
        <dbReference type="ARBA" id="ARBA00006581"/>
    </source>
</evidence>
<dbReference type="InterPro" id="IPR008181">
    <property type="entry name" value="dUTPase"/>
</dbReference>
<keyword evidence="4" id="KW-0546">Nucleotide metabolism</keyword>
<evidence type="ECO:0000256" key="5">
    <source>
        <dbReference type="SAM" id="MobiDB-lite"/>
    </source>
</evidence>
<dbReference type="InterPro" id="IPR036157">
    <property type="entry name" value="dUTPase-like_sf"/>
</dbReference>
<reference evidence="7" key="2">
    <citation type="journal article" date="2014" name="ISME J.">
        <title>Microbial stratification in low pH oxic and suboxic macroscopic growths along an acid mine drainage.</title>
        <authorList>
            <person name="Mendez-Garcia C."/>
            <person name="Mesa V."/>
            <person name="Sprenger R.R."/>
            <person name="Richter M."/>
            <person name="Diez M.S."/>
            <person name="Solano J."/>
            <person name="Bargiela R."/>
            <person name="Golyshina O.V."/>
            <person name="Manteca A."/>
            <person name="Ramos J.L."/>
            <person name="Gallego J.R."/>
            <person name="Llorente I."/>
            <person name="Martins Dos Santos V.A."/>
            <person name="Jensen O.N."/>
            <person name="Pelaez A.I."/>
            <person name="Sanchez J."/>
            <person name="Ferrer M."/>
        </authorList>
    </citation>
    <scope>NUCLEOTIDE SEQUENCE</scope>
</reference>
<feature type="region of interest" description="Disordered" evidence="5">
    <location>
        <begin position="1"/>
        <end position="36"/>
    </location>
</feature>
<dbReference type="InterPro" id="IPR029054">
    <property type="entry name" value="dUTPase-like"/>
</dbReference>
<keyword evidence="3 7" id="KW-0378">Hydrolase</keyword>
<dbReference type="InterPro" id="IPR033704">
    <property type="entry name" value="dUTPase_trimeric"/>
</dbReference>